<evidence type="ECO:0000313" key="2">
    <source>
        <dbReference type="EMBL" id="QBI54958.1"/>
    </source>
</evidence>
<keyword evidence="3" id="KW-1185">Reference proteome</keyword>
<dbReference type="KEGG" id="strr:EKD16_15930"/>
<dbReference type="SUPFAM" id="SSF46785">
    <property type="entry name" value="Winged helix' DNA-binding domain"/>
    <property type="match status" value="1"/>
</dbReference>
<accession>A0A4P6Q2S9</accession>
<proteinExistence type="predicted"/>
<dbReference type="PANTHER" id="PTHR33164:SF106">
    <property type="entry name" value="TRANSCRIPTIONAL REGULATORY PROTEIN"/>
    <property type="match status" value="1"/>
</dbReference>
<evidence type="ECO:0000259" key="1">
    <source>
        <dbReference type="PROSITE" id="PS50995"/>
    </source>
</evidence>
<dbReference type="Pfam" id="PF01047">
    <property type="entry name" value="MarR"/>
    <property type="match status" value="1"/>
</dbReference>
<dbReference type="PANTHER" id="PTHR33164">
    <property type="entry name" value="TRANSCRIPTIONAL REGULATOR, MARR FAMILY"/>
    <property type="match status" value="1"/>
</dbReference>
<dbReference type="AlphaFoldDB" id="A0A4P6Q2S9"/>
<dbReference type="Gene3D" id="1.10.10.10">
    <property type="entry name" value="Winged helix-like DNA-binding domain superfamily/Winged helix DNA-binding domain"/>
    <property type="match status" value="1"/>
</dbReference>
<organism evidence="2 3">
    <name type="scientific">Streptomonospora litoralis</name>
    <dbReference type="NCBI Taxonomy" id="2498135"/>
    <lineage>
        <taxon>Bacteria</taxon>
        <taxon>Bacillati</taxon>
        <taxon>Actinomycetota</taxon>
        <taxon>Actinomycetes</taxon>
        <taxon>Streptosporangiales</taxon>
        <taxon>Nocardiopsidaceae</taxon>
        <taxon>Streptomonospora</taxon>
    </lineage>
</organism>
<dbReference type="Proteomes" id="UP000292235">
    <property type="component" value="Chromosome"/>
</dbReference>
<dbReference type="InterPro" id="IPR036388">
    <property type="entry name" value="WH-like_DNA-bd_sf"/>
</dbReference>
<dbReference type="OrthoDB" id="162531at2"/>
<dbReference type="SMART" id="SM00347">
    <property type="entry name" value="HTH_MARR"/>
    <property type="match status" value="1"/>
</dbReference>
<feature type="domain" description="HTH marR-type" evidence="1">
    <location>
        <begin position="1"/>
        <end position="139"/>
    </location>
</feature>
<dbReference type="InterPro" id="IPR039422">
    <property type="entry name" value="MarR/SlyA-like"/>
</dbReference>
<dbReference type="GO" id="GO:0006950">
    <property type="term" value="P:response to stress"/>
    <property type="evidence" value="ECO:0007669"/>
    <property type="project" value="TreeGrafter"/>
</dbReference>
<protein>
    <submittedName>
        <fullName evidence="2">Transcriptional repressor MprA</fullName>
    </submittedName>
</protein>
<sequence length="152" mass="16665">MPASVGALYEELRVAASLAVRFHAALAAHAGVNITDVSCLGALDKNGPMSPGELADHTGLSRGGAITAVVDRLEKAGFVQRRRDERDRRRVVVELLREGAYARLTETFDALDRSYTEVIADYPEEQRQLLLEFTRRINAQLEERTGALQSGA</sequence>
<dbReference type="InterPro" id="IPR000835">
    <property type="entry name" value="HTH_MarR-typ"/>
</dbReference>
<reference evidence="2 3" key="1">
    <citation type="submission" date="2019-02" db="EMBL/GenBank/DDBJ databases">
        <authorList>
            <person name="Khodamoradi S."/>
            <person name="Hahnke R.L."/>
            <person name="Kaempfer P."/>
            <person name="Schumann P."/>
            <person name="Rohde M."/>
            <person name="Steinert M."/>
            <person name="Luzhetskyy A."/>
            <person name="Wink J."/>
            <person name="Ruckert C."/>
        </authorList>
    </citation>
    <scope>NUCLEOTIDE SEQUENCE [LARGE SCALE GENOMIC DNA]</scope>
    <source>
        <strain evidence="2 3">M2</strain>
    </source>
</reference>
<gene>
    <name evidence="2" type="ORF">EKD16_15930</name>
</gene>
<dbReference type="EMBL" id="CP036455">
    <property type="protein sequence ID" value="QBI54958.1"/>
    <property type="molecule type" value="Genomic_DNA"/>
</dbReference>
<dbReference type="GO" id="GO:0003700">
    <property type="term" value="F:DNA-binding transcription factor activity"/>
    <property type="evidence" value="ECO:0007669"/>
    <property type="project" value="InterPro"/>
</dbReference>
<name>A0A4P6Q2S9_9ACTN</name>
<evidence type="ECO:0000313" key="3">
    <source>
        <dbReference type="Proteomes" id="UP000292235"/>
    </source>
</evidence>
<dbReference type="InterPro" id="IPR036390">
    <property type="entry name" value="WH_DNA-bd_sf"/>
</dbReference>
<dbReference type="PROSITE" id="PS50995">
    <property type="entry name" value="HTH_MARR_2"/>
    <property type="match status" value="1"/>
</dbReference>